<dbReference type="SUPFAM" id="SSF47413">
    <property type="entry name" value="lambda repressor-like DNA-binding domains"/>
    <property type="match status" value="1"/>
</dbReference>
<organism evidence="1 2">
    <name type="scientific">Salmonella phage vB_SalP_PM43</name>
    <dbReference type="NCBI Taxonomy" id="2018029"/>
    <lineage>
        <taxon>Viruses</taxon>
        <taxon>Duplodnaviria</taxon>
        <taxon>Heunggongvirae</taxon>
        <taxon>Uroviricota</taxon>
        <taxon>Caudoviricetes</taxon>
        <taxon>Lederbergvirus</taxon>
        <taxon>Salmonella phage ST64T</taxon>
    </lineage>
</organism>
<sequence>MCVVTVNTSRNNLRMKTPWNELAKARMKQIGLTQDKLAEALGKTQGGDRSLA</sequence>
<protein>
    <submittedName>
        <fullName evidence="1">Repressor protein</fullName>
    </submittedName>
</protein>
<dbReference type="EMBL" id="MF188997">
    <property type="protein sequence ID" value="ASJ79040.1"/>
    <property type="molecule type" value="Genomic_DNA"/>
</dbReference>
<reference evidence="1 2" key="1">
    <citation type="submission" date="2017-06" db="EMBL/GenBank/DDBJ databases">
        <title>Characterization of Salmonella Phage vB_SalP_PM43.</title>
        <authorList>
            <person name="Newase S."/>
            <person name="Shashidhar R."/>
            <person name="Kapadnis B."/>
        </authorList>
    </citation>
    <scope>NUCLEOTIDE SEQUENCE [LARGE SCALE GENOMIC DNA]</scope>
</reference>
<proteinExistence type="predicted"/>
<evidence type="ECO:0000313" key="2">
    <source>
        <dbReference type="Proteomes" id="UP000225707"/>
    </source>
</evidence>
<dbReference type="Proteomes" id="UP000225707">
    <property type="component" value="Segment"/>
</dbReference>
<evidence type="ECO:0000313" key="1">
    <source>
        <dbReference type="EMBL" id="ASJ79040.1"/>
    </source>
</evidence>
<dbReference type="InterPro" id="IPR010982">
    <property type="entry name" value="Lambda_DNA-bd_dom_sf"/>
</dbReference>
<accession>A0A220NQW3</accession>
<dbReference type="GO" id="GO:0003677">
    <property type="term" value="F:DNA binding"/>
    <property type="evidence" value="ECO:0007669"/>
    <property type="project" value="InterPro"/>
</dbReference>
<name>A0A220NQW3_BPST6</name>